<dbReference type="GeneID" id="32591980"/>
<dbReference type="RefSeq" id="WP_053761079.1">
    <property type="nucleotide sequence ID" value="NZ_CBDRHE010000003.1"/>
</dbReference>
<evidence type="ECO:0000313" key="1">
    <source>
        <dbReference type="EMBL" id="AWW39597.1"/>
    </source>
</evidence>
<organism evidence="1 2">
    <name type="scientific">Streptomyces cadmiisoli</name>
    <dbReference type="NCBI Taxonomy" id="2184053"/>
    <lineage>
        <taxon>Bacteria</taxon>
        <taxon>Bacillati</taxon>
        <taxon>Actinomycetota</taxon>
        <taxon>Actinomycetes</taxon>
        <taxon>Kitasatosporales</taxon>
        <taxon>Streptomycetaceae</taxon>
        <taxon>Streptomyces</taxon>
        <taxon>Streptomyces aurantiacus group</taxon>
    </lineage>
</organism>
<dbReference type="Pfam" id="PF05120">
    <property type="entry name" value="GvpG"/>
    <property type="match status" value="1"/>
</dbReference>
<keyword evidence="2" id="KW-1185">Reference proteome</keyword>
<dbReference type="AlphaFoldDB" id="A0A2Z4J3N2"/>
<gene>
    <name evidence="1" type="ORF">DN051_25465</name>
</gene>
<protein>
    <submittedName>
        <fullName evidence="1">Gas vesicle synthesis protein</fullName>
    </submittedName>
</protein>
<sequence>MGLVFEVIALPLAPVRGVGWVLDKLIEAAEQEAYDPAPVRAALSDLERARNEGRVDEEQFALREQELLERLEEIRVYQLGRARSGRL</sequence>
<dbReference type="KEGG" id="scad:DN051_25465"/>
<evidence type="ECO:0000313" key="2">
    <source>
        <dbReference type="Proteomes" id="UP000249616"/>
    </source>
</evidence>
<reference evidence="1 2" key="1">
    <citation type="journal article" date="2019" name="Int. J. Syst. Evol. Microbiol.">
        <title>Streptomyces cadmiisoli sp. nov., a novel actinomycete isolated from cadmium-contaminated soil.</title>
        <authorList>
            <person name="Li K."/>
            <person name="Tang X."/>
            <person name="Zhao J."/>
            <person name="Guo Y."/>
            <person name="Tang Y."/>
            <person name="Gao J."/>
        </authorList>
    </citation>
    <scope>NUCLEOTIDE SEQUENCE [LARGE SCALE GENOMIC DNA]</scope>
    <source>
        <strain evidence="1 2">ZFG47</strain>
    </source>
</reference>
<name>A0A2Z4J3N2_9ACTN</name>
<dbReference type="Proteomes" id="UP000249616">
    <property type="component" value="Chromosome"/>
</dbReference>
<dbReference type="EMBL" id="CP030073">
    <property type="protein sequence ID" value="AWW39597.1"/>
    <property type="molecule type" value="Genomic_DNA"/>
</dbReference>
<dbReference type="InterPro" id="IPR007804">
    <property type="entry name" value="GvpG"/>
</dbReference>
<proteinExistence type="predicted"/>
<accession>A0A2Z4J3N2</accession>